<keyword evidence="9" id="KW-1185">Reference proteome</keyword>
<dbReference type="EMBL" id="FNHB01000001">
    <property type="protein sequence ID" value="SDL79388.1"/>
    <property type="molecule type" value="Genomic_DNA"/>
</dbReference>
<dbReference type="AlphaFoldDB" id="A0A1G9MYT6"/>
<evidence type="ECO:0000256" key="4">
    <source>
        <dbReference type="ARBA" id="ARBA00022801"/>
    </source>
</evidence>
<keyword evidence="3" id="KW-0547">Nucleotide-binding</keyword>
<reference evidence="8 9" key="1">
    <citation type="submission" date="2016-10" db="EMBL/GenBank/DDBJ databases">
        <authorList>
            <person name="de Groot N.N."/>
        </authorList>
    </citation>
    <scope>NUCLEOTIDE SEQUENCE [LARGE SCALE GENOMIC DNA]</scope>
    <source>
        <strain evidence="8 9">DSM 1736</strain>
    </source>
</reference>
<evidence type="ECO:0000313" key="9">
    <source>
        <dbReference type="Proteomes" id="UP000214880"/>
    </source>
</evidence>
<organism evidence="8 9">
    <name type="scientific">Dendrosporobacter quercicolus</name>
    <dbReference type="NCBI Taxonomy" id="146817"/>
    <lineage>
        <taxon>Bacteria</taxon>
        <taxon>Bacillati</taxon>
        <taxon>Bacillota</taxon>
        <taxon>Negativicutes</taxon>
        <taxon>Selenomonadales</taxon>
        <taxon>Sporomusaceae</taxon>
        <taxon>Dendrosporobacter</taxon>
    </lineage>
</organism>
<dbReference type="SMART" id="SM00471">
    <property type="entry name" value="HDc"/>
    <property type="match status" value="1"/>
</dbReference>
<evidence type="ECO:0000256" key="2">
    <source>
        <dbReference type="ARBA" id="ARBA00022723"/>
    </source>
</evidence>
<name>A0A1G9MYT6_9FIRM</name>
<dbReference type="InterPro" id="IPR005249">
    <property type="entry name" value="YqeK"/>
</dbReference>
<dbReference type="GO" id="GO:0046872">
    <property type="term" value="F:metal ion binding"/>
    <property type="evidence" value="ECO:0007669"/>
    <property type="project" value="UniProtKB-KW"/>
</dbReference>
<evidence type="ECO:0000256" key="5">
    <source>
        <dbReference type="ARBA" id="ARBA00023004"/>
    </source>
</evidence>
<dbReference type="RefSeq" id="WP_092068655.1">
    <property type="nucleotide sequence ID" value="NZ_FNHB01000001.1"/>
</dbReference>
<evidence type="ECO:0000256" key="6">
    <source>
        <dbReference type="ARBA" id="ARBA00049417"/>
    </source>
</evidence>
<dbReference type="Proteomes" id="UP000214880">
    <property type="component" value="Unassembled WGS sequence"/>
</dbReference>
<dbReference type="OrthoDB" id="5295945at2"/>
<dbReference type="GO" id="GO:0000166">
    <property type="term" value="F:nucleotide binding"/>
    <property type="evidence" value="ECO:0007669"/>
    <property type="project" value="UniProtKB-KW"/>
</dbReference>
<keyword evidence="2" id="KW-0479">Metal-binding</keyword>
<evidence type="ECO:0000256" key="1">
    <source>
        <dbReference type="ARBA" id="ARBA00012506"/>
    </source>
</evidence>
<dbReference type="NCBIfam" id="TIGR00277">
    <property type="entry name" value="HDIG"/>
    <property type="match status" value="1"/>
</dbReference>
<dbReference type="InterPro" id="IPR006675">
    <property type="entry name" value="HDIG_dom"/>
</dbReference>
<dbReference type="PANTHER" id="PTHR35795">
    <property type="entry name" value="SLR1885 PROTEIN"/>
    <property type="match status" value="1"/>
</dbReference>
<evidence type="ECO:0000259" key="7">
    <source>
        <dbReference type="PROSITE" id="PS51831"/>
    </source>
</evidence>
<evidence type="ECO:0000313" key="8">
    <source>
        <dbReference type="EMBL" id="SDL79388.1"/>
    </source>
</evidence>
<keyword evidence="4 8" id="KW-0378">Hydrolase</keyword>
<dbReference type="CDD" id="cd00077">
    <property type="entry name" value="HDc"/>
    <property type="match status" value="1"/>
</dbReference>
<protein>
    <recommendedName>
        <fullName evidence="1">bis(5'-nucleosyl)-tetraphosphatase (symmetrical)</fullName>
        <ecNumber evidence="1">3.6.1.41</ecNumber>
    </recommendedName>
</protein>
<keyword evidence="5" id="KW-0408">Iron</keyword>
<evidence type="ECO:0000256" key="3">
    <source>
        <dbReference type="ARBA" id="ARBA00022741"/>
    </source>
</evidence>
<dbReference type="PROSITE" id="PS51831">
    <property type="entry name" value="HD"/>
    <property type="match status" value="1"/>
</dbReference>
<comment type="catalytic activity">
    <reaction evidence="6">
        <text>P(1),P(4)-bis(5'-adenosyl) tetraphosphate + H2O = 2 ADP + 2 H(+)</text>
        <dbReference type="Rhea" id="RHEA:24252"/>
        <dbReference type="ChEBI" id="CHEBI:15377"/>
        <dbReference type="ChEBI" id="CHEBI:15378"/>
        <dbReference type="ChEBI" id="CHEBI:58141"/>
        <dbReference type="ChEBI" id="CHEBI:456216"/>
        <dbReference type="EC" id="3.6.1.41"/>
    </reaction>
</comment>
<dbReference type="PANTHER" id="PTHR35795:SF1">
    <property type="entry name" value="BIS(5'-NUCLEOSYL)-TETRAPHOSPHATASE, SYMMETRICAL"/>
    <property type="match status" value="1"/>
</dbReference>
<dbReference type="Gene3D" id="1.10.3210.10">
    <property type="entry name" value="Hypothetical protein af1432"/>
    <property type="match status" value="1"/>
</dbReference>
<dbReference type="SUPFAM" id="SSF109604">
    <property type="entry name" value="HD-domain/PDEase-like"/>
    <property type="match status" value="1"/>
</dbReference>
<dbReference type="InterPro" id="IPR003607">
    <property type="entry name" value="HD/PDEase_dom"/>
</dbReference>
<dbReference type="InterPro" id="IPR006674">
    <property type="entry name" value="HD_domain"/>
</dbReference>
<sequence>MRIEQISEKLAQRLSNKRFQHSVGVSNTAQALARRYQCSPEKAKLAGLLHDCARELTSNRLLSMAEAFGIVVGDIERHHTVLLHALVGARMAEAEYGVSDDEIRQAIALHTTGGPNMTTLDKIVFLADVIEPGRSFSGVEAIRLLAAENLDKAVLAAFNQSIIFLAGKNSIIHPDTIIARNALLFTD</sequence>
<dbReference type="STRING" id="146817.SAMN04488502_101842"/>
<dbReference type="EC" id="3.6.1.41" evidence="1"/>
<dbReference type="GO" id="GO:0008803">
    <property type="term" value="F:bis(5'-nucleosyl)-tetraphosphatase (symmetrical) activity"/>
    <property type="evidence" value="ECO:0007669"/>
    <property type="project" value="UniProtKB-EC"/>
</dbReference>
<feature type="domain" description="HD" evidence="7">
    <location>
        <begin position="18"/>
        <end position="133"/>
    </location>
</feature>
<dbReference type="Pfam" id="PF01966">
    <property type="entry name" value="HD"/>
    <property type="match status" value="1"/>
</dbReference>
<accession>A0A1G9MYT6</accession>
<proteinExistence type="predicted"/>
<dbReference type="InterPro" id="IPR051094">
    <property type="entry name" value="Diverse_Catalytic_Enzymes"/>
</dbReference>
<gene>
    <name evidence="8" type="ORF">SAMN04488502_101842</name>
</gene>
<dbReference type="NCBIfam" id="TIGR00488">
    <property type="entry name" value="bis(5'-nucleosyl)-tetraphosphatase (symmetrical) YqeK"/>
    <property type="match status" value="1"/>
</dbReference>